<dbReference type="GO" id="GO:0017116">
    <property type="term" value="F:single-stranded DNA helicase activity"/>
    <property type="evidence" value="ECO:0007669"/>
    <property type="project" value="TreeGrafter"/>
</dbReference>
<dbReference type="HAMAP" id="MF_01488">
    <property type="entry name" value="RecD2"/>
    <property type="match status" value="1"/>
</dbReference>
<comment type="similarity">
    <text evidence="3">Belongs to the RecD family. RecD2 subfamily.</text>
</comment>
<feature type="domain" description="Helix-hairpin-helix DNA-binding motif class 1" evidence="4">
    <location>
        <begin position="184"/>
        <end position="203"/>
    </location>
</feature>
<keyword evidence="7" id="KW-1185">Reference proteome</keyword>
<organism evidence="6 7">
    <name type="scientific">Sulfoacidibacillus thermotolerans</name>
    <name type="common">Acidibacillus sulfuroxidans</name>
    <dbReference type="NCBI Taxonomy" id="1765684"/>
    <lineage>
        <taxon>Bacteria</taxon>
        <taxon>Bacillati</taxon>
        <taxon>Bacillota</taxon>
        <taxon>Bacilli</taxon>
        <taxon>Bacillales</taxon>
        <taxon>Alicyclobacillaceae</taxon>
        <taxon>Sulfoacidibacillus</taxon>
    </lineage>
</organism>
<evidence type="ECO:0000256" key="2">
    <source>
        <dbReference type="ARBA" id="ARBA00022840"/>
    </source>
</evidence>
<dbReference type="EMBL" id="MPDK01000015">
    <property type="protein sequence ID" value="PWI57288.1"/>
    <property type="molecule type" value="Genomic_DNA"/>
</dbReference>
<dbReference type="AlphaFoldDB" id="A0A2U3D7P5"/>
<keyword evidence="2 3" id="KW-0067">ATP-binding</keyword>
<sequence>MATVQVRGTAEQFLVLSDRGYAVLRVRLANGETVRAVGRISDIALGSECEFVGRYQFHAEYGREFHVESYRAQVPTSLLGIERFLASGRFKGIGPKTAKRIVEHFAEKTLDILREQPEEIAKVPGLTAKRAKAIVTAFAEQEGVAKLGAFFRAHGLPLHLADKVAAKFGGGRQALDMVMDHPFQLIEEITGIGFKTADGIARALGMKLNDPDRLRAALLYTLSQAVDEGHMGLPHAEWIVRTEKLLSLPKEELAAAGGHLIANGRVVLEQMNGELFVYLLSMYRVETKIALRLRELVQTAAAWDDLETPAPKAVGEILTPLQRQAARAIFTYPLVVLTGGPGTGKTTTVRKVVEDAQQYGLRVVLCAPTGRAAKRLADSTGQVALTIHRLLEVGQQGNGHYGFARNRGNRVEGDVFIIDEASMVDAPLFSHLLDALPDGARLLLVGDPWQLPSVGPGQVLRDVIASGMAVVHELQLVFRQAEQSAITRAAHEVRKGKFPDFEKSNESDYYFIQEEDPKQVAALVVDLAARRLPSYLALDARTGIQVLAPMRKGYCGTERLNEALSKRILSETSRGLQVGPRVFRVGDKVMNIKNDYERDIYNGDIGFVTRIQEEGLTLRVGFSEEAREVELARADCGQLIHAYAVSVHKSQGSEYPCVVLPLVREHAVMLYRQLLYTAMTRAKLLLVIVGSLQAFELALRRVDAAKRFTRLVDRLQAES</sequence>
<name>A0A2U3D7P5_SULT2</name>
<feature type="domain" description="Helix-hairpin-helix DNA-binding motif class 1" evidence="4">
    <location>
        <begin position="83"/>
        <end position="104"/>
    </location>
</feature>
<keyword evidence="3" id="KW-0347">Helicase</keyword>
<dbReference type="InterPro" id="IPR027785">
    <property type="entry name" value="UvrD-like_helicase_C"/>
</dbReference>
<keyword evidence="3" id="KW-0413">Isomerase</keyword>
<dbReference type="Gene3D" id="3.40.50.300">
    <property type="entry name" value="P-loop containing nucleotide triphosphate hydrolases"/>
    <property type="match status" value="2"/>
</dbReference>
<evidence type="ECO:0000256" key="1">
    <source>
        <dbReference type="ARBA" id="ARBA00022741"/>
    </source>
</evidence>
<comment type="caution">
    <text evidence="6">The sequence shown here is derived from an EMBL/GenBank/DDBJ whole genome shotgun (WGS) entry which is preliminary data.</text>
</comment>
<gene>
    <name evidence="3" type="primary">recD2</name>
    <name evidence="6" type="ORF">BM613_09325</name>
</gene>
<protein>
    <recommendedName>
        <fullName evidence="3">ATP-dependent RecD2 DNA helicase</fullName>
        <ecNumber evidence="3">5.6.2.3</ecNumber>
    </recommendedName>
    <alternativeName>
        <fullName evidence="3">DNA 5'-3' helicase subunit RecD2</fullName>
    </alternativeName>
</protein>
<dbReference type="GO" id="GO:0005524">
    <property type="term" value="F:ATP binding"/>
    <property type="evidence" value="ECO:0007669"/>
    <property type="project" value="UniProtKB-UniRule"/>
</dbReference>
<reference evidence="6 7" key="1">
    <citation type="submission" date="2016-11" db="EMBL/GenBank/DDBJ databases">
        <title>Comparative genomics of Acidibacillus ferroxidans species.</title>
        <authorList>
            <person name="Oliveira G."/>
            <person name="Nunes G."/>
            <person name="Oliveira R."/>
            <person name="Araujo F."/>
            <person name="Salim A."/>
            <person name="Scholte L."/>
            <person name="Morais D."/>
            <person name="Nancucheo I."/>
            <person name="Johnson D.B."/>
            <person name="Grail B."/>
            <person name="Bittencourt J."/>
            <person name="Valadares R."/>
        </authorList>
    </citation>
    <scope>NUCLEOTIDE SEQUENCE [LARGE SCALE GENOMIC DNA]</scope>
    <source>
        <strain evidence="6 7">Y002</strain>
    </source>
</reference>
<dbReference type="InterPro" id="IPR055446">
    <property type="entry name" value="RecD2_N_OB"/>
</dbReference>
<dbReference type="SUPFAM" id="SSF52540">
    <property type="entry name" value="P-loop containing nucleoside triphosphate hydrolases"/>
    <property type="match status" value="2"/>
</dbReference>
<evidence type="ECO:0000313" key="7">
    <source>
        <dbReference type="Proteomes" id="UP000245380"/>
    </source>
</evidence>
<feature type="domain" description="AAA+ ATPase" evidence="5">
    <location>
        <begin position="331"/>
        <end position="482"/>
    </location>
</feature>
<evidence type="ECO:0000313" key="6">
    <source>
        <dbReference type="EMBL" id="PWI57288.1"/>
    </source>
</evidence>
<dbReference type="Pfam" id="PF13538">
    <property type="entry name" value="UvrD_C_2"/>
    <property type="match status" value="1"/>
</dbReference>
<dbReference type="InterPro" id="IPR003593">
    <property type="entry name" value="AAA+_ATPase"/>
</dbReference>
<dbReference type="InterPro" id="IPR027417">
    <property type="entry name" value="P-loop_NTPase"/>
</dbReference>
<dbReference type="Gene3D" id="1.10.10.2220">
    <property type="match status" value="1"/>
</dbReference>
<dbReference type="Pfam" id="PF18335">
    <property type="entry name" value="SH3_13"/>
    <property type="match status" value="1"/>
</dbReference>
<proteinExistence type="inferred from homology"/>
<dbReference type="Pfam" id="PF14490">
    <property type="entry name" value="HHH_RecD2"/>
    <property type="match status" value="1"/>
</dbReference>
<dbReference type="Pfam" id="PF14520">
    <property type="entry name" value="HHH_5"/>
    <property type="match status" value="1"/>
</dbReference>
<dbReference type="EC" id="5.6.2.3" evidence="3"/>
<dbReference type="Gene3D" id="2.30.30.940">
    <property type="match status" value="1"/>
</dbReference>
<dbReference type="Gene3D" id="1.10.150.20">
    <property type="entry name" value="5' to 3' exonuclease, C-terminal subdomain"/>
    <property type="match status" value="1"/>
</dbReference>
<dbReference type="Pfam" id="PF23139">
    <property type="entry name" value="OB_YrrC"/>
    <property type="match status" value="1"/>
</dbReference>
<dbReference type="InterPro" id="IPR050534">
    <property type="entry name" value="Coronavir_polyprotein_1ab"/>
</dbReference>
<dbReference type="GO" id="GO:0006281">
    <property type="term" value="P:DNA repair"/>
    <property type="evidence" value="ECO:0007669"/>
    <property type="project" value="InterPro"/>
</dbReference>
<dbReference type="InterPro" id="IPR003583">
    <property type="entry name" value="Hlx-hairpin-Hlx_DNA-bd_motif"/>
</dbReference>
<comment type="function">
    <text evidence="3">DNA-dependent ATPase and ATP-dependent 5'-3' DNA helicase. Has no activity on blunt DNA or DNA with 3'-overhangs, requires at least 10 bases of 5'-ssDNA for helicase activity.</text>
</comment>
<dbReference type="PANTHER" id="PTHR43788:SF6">
    <property type="entry name" value="DNA HELICASE B"/>
    <property type="match status" value="1"/>
</dbReference>
<dbReference type="SUPFAM" id="SSF47781">
    <property type="entry name" value="RuvA domain 2-like"/>
    <property type="match status" value="1"/>
</dbReference>
<evidence type="ECO:0000256" key="3">
    <source>
        <dbReference type="HAMAP-Rule" id="MF_01488"/>
    </source>
</evidence>
<dbReference type="Proteomes" id="UP000245380">
    <property type="component" value="Unassembled WGS sequence"/>
</dbReference>
<dbReference type="SMART" id="SM00278">
    <property type="entry name" value="HhH1"/>
    <property type="match status" value="3"/>
</dbReference>
<keyword evidence="3" id="KW-0378">Hydrolase</keyword>
<dbReference type="GO" id="GO:0003677">
    <property type="term" value="F:DNA binding"/>
    <property type="evidence" value="ECO:0007669"/>
    <property type="project" value="UniProtKB-UniRule"/>
</dbReference>
<dbReference type="CDD" id="cd18809">
    <property type="entry name" value="SF1_C_RecD"/>
    <property type="match status" value="1"/>
</dbReference>
<dbReference type="GO" id="GO:0043139">
    <property type="term" value="F:5'-3' DNA helicase activity"/>
    <property type="evidence" value="ECO:0007669"/>
    <property type="project" value="UniProtKB-UniRule"/>
</dbReference>
<comment type="catalytic activity">
    <reaction evidence="3">
        <text>ATP + H2O = ADP + phosphate + H(+)</text>
        <dbReference type="Rhea" id="RHEA:13065"/>
        <dbReference type="ChEBI" id="CHEBI:15377"/>
        <dbReference type="ChEBI" id="CHEBI:15378"/>
        <dbReference type="ChEBI" id="CHEBI:30616"/>
        <dbReference type="ChEBI" id="CHEBI:43474"/>
        <dbReference type="ChEBI" id="CHEBI:456216"/>
        <dbReference type="EC" id="5.6.2.3"/>
    </reaction>
</comment>
<accession>A0A2U3D7P5</accession>
<evidence type="ECO:0000259" key="5">
    <source>
        <dbReference type="SMART" id="SM00382"/>
    </source>
</evidence>
<dbReference type="Pfam" id="PF13604">
    <property type="entry name" value="AAA_30"/>
    <property type="match status" value="1"/>
</dbReference>
<dbReference type="InterPro" id="IPR041451">
    <property type="entry name" value="RecD2_SH13"/>
</dbReference>
<dbReference type="SMART" id="SM00382">
    <property type="entry name" value="AAA"/>
    <property type="match status" value="1"/>
</dbReference>
<dbReference type="InterPro" id="IPR010994">
    <property type="entry name" value="RuvA_2-like"/>
</dbReference>
<dbReference type="NCBIfam" id="TIGR01448">
    <property type="entry name" value="recD_rel"/>
    <property type="match status" value="1"/>
</dbReference>
<dbReference type="GO" id="GO:0006310">
    <property type="term" value="P:DNA recombination"/>
    <property type="evidence" value="ECO:0007669"/>
    <property type="project" value="InterPro"/>
</dbReference>
<dbReference type="GO" id="GO:0016887">
    <property type="term" value="F:ATP hydrolysis activity"/>
    <property type="evidence" value="ECO:0007669"/>
    <property type="project" value="RHEA"/>
</dbReference>
<dbReference type="InterPro" id="IPR029493">
    <property type="entry name" value="RecD2-like_HHH"/>
</dbReference>
<feature type="domain" description="Helix-hairpin-helix DNA-binding motif class 1" evidence="4">
    <location>
        <begin position="118"/>
        <end position="137"/>
    </location>
</feature>
<dbReference type="InterPro" id="IPR006345">
    <property type="entry name" value="RecD2"/>
</dbReference>
<dbReference type="PANTHER" id="PTHR43788">
    <property type="entry name" value="DNA2/NAM7 HELICASE FAMILY MEMBER"/>
    <property type="match status" value="1"/>
</dbReference>
<feature type="binding site" evidence="3">
    <location>
        <begin position="342"/>
        <end position="346"/>
    </location>
    <ligand>
        <name>ATP</name>
        <dbReference type="ChEBI" id="CHEBI:30616"/>
    </ligand>
</feature>
<keyword evidence="1 3" id="KW-0547">Nucleotide-binding</keyword>
<evidence type="ECO:0000259" key="4">
    <source>
        <dbReference type="SMART" id="SM00278"/>
    </source>
</evidence>
<dbReference type="GO" id="GO:0009338">
    <property type="term" value="C:exodeoxyribonuclease V complex"/>
    <property type="evidence" value="ECO:0007669"/>
    <property type="project" value="TreeGrafter"/>
</dbReference>
<dbReference type="CDD" id="cd17933">
    <property type="entry name" value="DEXSc_RecD-like"/>
    <property type="match status" value="1"/>
</dbReference>
<keyword evidence="3" id="KW-0238">DNA-binding</keyword>